<dbReference type="PIRSF" id="PIRSF037511">
    <property type="entry name" value="Transl_init_SUI1_pro"/>
    <property type="match status" value="1"/>
</dbReference>
<dbReference type="EMBL" id="WBVO01000011">
    <property type="protein sequence ID" value="KAB2807315.1"/>
    <property type="molecule type" value="Genomic_DNA"/>
</dbReference>
<evidence type="ECO:0000256" key="2">
    <source>
        <dbReference type="ARBA" id="ARBA00022845"/>
    </source>
</evidence>
<evidence type="ECO:0000256" key="3">
    <source>
        <dbReference type="ARBA" id="ARBA00022917"/>
    </source>
</evidence>
<evidence type="ECO:0000313" key="6">
    <source>
        <dbReference type="EMBL" id="KAB2807315.1"/>
    </source>
</evidence>
<evidence type="ECO:0000256" key="1">
    <source>
        <dbReference type="ARBA" id="ARBA00005422"/>
    </source>
</evidence>
<keyword evidence="3" id="KW-0648">Protein biosynthesis</keyword>
<dbReference type="InterPro" id="IPR036877">
    <property type="entry name" value="SUI1_dom_sf"/>
</dbReference>
<dbReference type="SUPFAM" id="SSF55159">
    <property type="entry name" value="eIF1-like"/>
    <property type="match status" value="1"/>
</dbReference>
<dbReference type="InterPro" id="IPR005872">
    <property type="entry name" value="SUI1_arc_bac"/>
</dbReference>
<feature type="region of interest" description="Disordered" evidence="4">
    <location>
        <begin position="1"/>
        <end position="24"/>
    </location>
</feature>
<protein>
    <submittedName>
        <fullName evidence="6">Translation initiation factor</fullName>
    </submittedName>
</protein>
<dbReference type="Pfam" id="PF01253">
    <property type="entry name" value="SUI1"/>
    <property type="match status" value="1"/>
</dbReference>
<dbReference type="OrthoDB" id="9792915at2"/>
<dbReference type="CDD" id="cd11567">
    <property type="entry name" value="YciH_like"/>
    <property type="match status" value="1"/>
</dbReference>
<name>A0A6N6RFJ8_9FLAO</name>
<dbReference type="RefSeq" id="WP_151668121.1">
    <property type="nucleotide sequence ID" value="NZ_WBVO01000011.1"/>
</dbReference>
<sequence length="120" mass="12857">MAKRSKKNSSDDGFVYSTNPNATFGDLFAGLKGDMDDTSNSDITLEVHISKKGRAGKVATLVVGHPGSDNELKDLAKELRSHCGVGGSVKDGEILLQGEVRNKVMDYLQEKGFNTKRVGG</sequence>
<reference evidence="6 7" key="1">
    <citation type="submission" date="2019-09" db="EMBL/GenBank/DDBJ databases">
        <title>Genomes of family Cryomorphaceae.</title>
        <authorList>
            <person name="Bowman J.P."/>
        </authorList>
    </citation>
    <scope>NUCLEOTIDE SEQUENCE [LARGE SCALE GENOMIC DNA]</scope>
    <source>
        <strain evidence="6 7">LMG 25704</strain>
    </source>
</reference>
<organism evidence="6 7">
    <name type="scientific">Phaeocystidibacter luteus</name>
    <dbReference type="NCBI Taxonomy" id="911197"/>
    <lineage>
        <taxon>Bacteria</taxon>
        <taxon>Pseudomonadati</taxon>
        <taxon>Bacteroidota</taxon>
        <taxon>Flavobacteriia</taxon>
        <taxon>Flavobacteriales</taxon>
        <taxon>Phaeocystidibacteraceae</taxon>
        <taxon>Phaeocystidibacter</taxon>
    </lineage>
</organism>
<dbReference type="AlphaFoldDB" id="A0A6N6RFJ8"/>
<keyword evidence="2" id="KW-0810">Translation regulation</keyword>
<dbReference type="PANTHER" id="PTHR12789:SF0">
    <property type="entry name" value="DENSITY-REGULATED PROTEIN"/>
    <property type="match status" value="1"/>
</dbReference>
<dbReference type="Proteomes" id="UP000468650">
    <property type="component" value="Unassembled WGS sequence"/>
</dbReference>
<dbReference type="GO" id="GO:0003729">
    <property type="term" value="F:mRNA binding"/>
    <property type="evidence" value="ECO:0007669"/>
    <property type="project" value="TreeGrafter"/>
</dbReference>
<proteinExistence type="inferred from homology"/>
<keyword evidence="7" id="KW-1185">Reference proteome</keyword>
<evidence type="ECO:0000259" key="5">
    <source>
        <dbReference type="PROSITE" id="PS50296"/>
    </source>
</evidence>
<dbReference type="InterPro" id="IPR050318">
    <property type="entry name" value="DENR/SUI1_TIF"/>
</dbReference>
<dbReference type="Gene3D" id="3.30.780.10">
    <property type="entry name" value="SUI1-like domain"/>
    <property type="match status" value="1"/>
</dbReference>
<dbReference type="GO" id="GO:0001731">
    <property type="term" value="P:formation of translation preinitiation complex"/>
    <property type="evidence" value="ECO:0007669"/>
    <property type="project" value="TreeGrafter"/>
</dbReference>
<evidence type="ECO:0000256" key="4">
    <source>
        <dbReference type="SAM" id="MobiDB-lite"/>
    </source>
</evidence>
<dbReference type="InterPro" id="IPR001950">
    <property type="entry name" value="SUI1"/>
</dbReference>
<feature type="domain" description="SUI1" evidence="5">
    <location>
        <begin position="52"/>
        <end position="112"/>
    </location>
</feature>
<dbReference type="PROSITE" id="PS50296">
    <property type="entry name" value="SUI1"/>
    <property type="match status" value="1"/>
</dbReference>
<evidence type="ECO:0000313" key="7">
    <source>
        <dbReference type="Proteomes" id="UP000468650"/>
    </source>
</evidence>
<gene>
    <name evidence="6" type="ORF">F8C67_12105</name>
</gene>
<keyword evidence="6" id="KW-0396">Initiation factor</keyword>
<dbReference type="PANTHER" id="PTHR12789">
    <property type="entry name" value="DENSITY-REGULATED PROTEIN HOMOLOG"/>
    <property type="match status" value="1"/>
</dbReference>
<dbReference type="GO" id="GO:0002188">
    <property type="term" value="P:translation reinitiation"/>
    <property type="evidence" value="ECO:0007669"/>
    <property type="project" value="TreeGrafter"/>
</dbReference>
<dbReference type="GO" id="GO:0006417">
    <property type="term" value="P:regulation of translation"/>
    <property type="evidence" value="ECO:0007669"/>
    <property type="project" value="UniProtKB-KW"/>
</dbReference>
<accession>A0A6N6RFJ8</accession>
<comment type="caution">
    <text evidence="6">The sequence shown here is derived from an EMBL/GenBank/DDBJ whole genome shotgun (WGS) entry which is preliminary data.</text>
</comment>
<dbReference type="GO" id="GO:0003743">
    <property type="term" value="F:translation initiation factor activity"/>
    <property type="evidence" value="ECO:0007669"/>
    <property type="project" value="UniProtKB-KW"/>
</dbReference>
<comment type="similarity">
    <text evidence="1">Belongs to the SUI1 family.</text>
</comment>